<gene>
    <name evidence="2" type="ORF">ACFQMJ_23920</name>
</gene>
<dbReference type="Proteomes" id="UP001596378">
    <property type="component" value="Unassembled WGS sequence"/>
</dbReference>
<feature type="transmembrane region" description="Helical" evidence="1">
    <location>
        <begin position="147"/>
        <end position="165"/>
    </location>
</feature>
<comment type="caution">
    <text evidence="2">The sequence shown here is derived from an EMBL/GenBank/DDBJ whole genome shotgun (WGS) entry which is preliminary data.</text>
</comment>
<name>A0ABW2FEC7_9BACL</name>
<evidence type="ECO:0000313" key="2">
    <source>
        <dbReference type="EMBL" id="MFC7151597.1"/>
    </source>
</evidence>
<feature type="transmembrane region" description="Helical" evidence="1">
    <location>
        <begin position="212"/>
        <end position="233"/>
    </location>
</feature>
<feature type="transmembrane region" description="Helical" evidence="1">
    <location>
        <begin position="60"/>
        <end position="81"/>
    </location>
</feature>
<evidence type="ECO:0000313" key="3">
    <source>
        <dbReference type="Proteomes" id="UP001596378"/>
    </source>
</evidence>
<evidence type="ECO:0000256" key="1">
    <source>
        <dbReference type="SAM" id="Phobius"/>
    </source>
</evidence>
<keyword evidence="3" id="KW-1185">Reference proteome</keyword>
<keyword evidence="1" id="KW-0472">Membrane</keyword>
<feature type="transmembrane region" description="Helical" evidence="1">
    <location>
        <begin position="172"/>
        <end position="192"/>
    </location>
</feature>
<sequence>MNQRQAVAYVTAYLWRRERFGMLFTLLFAVYIGAVNSTTIDGILGGDDTVPRALHGILDWFNLTMYPMFGMVMNKSAWGMWRDDSYSKRLAQWRTMPIPVSAIVWARMLQSASLLPIVGGIYLLLQYWMAPQLREYATPAQWIENGLIWLCYAIAIIAMFIWFELGFTGKQYCLMFLGVMPLMAIITTVLTWQGIGIFQMVLDLVKAGQGWALLLGLACVAAAAVAIGQRLTVERIRSRSLPL</sequence>
<organism evidence="2 3">
    <name type="scientific">Cohnella cellulosilytica</name>
    <dbReference type="NCBI Taxonomy" id="986710"/>
    <lineage>
        <taxon>Bacteria</taxon>
        <taxon>Bacillati</taxon>
        <taxon>Bacillota</taxon>
        <taxon>Bacilli</taxon>
        <taxon>Bacillales</taxon>
        <taxon>Paenibacillaceae</taxon>
        <taxon>Cohnella</taxon>
    </lineage>
</organism>
<feature type="transmembrane region" description="Helical" evidence="1">
    <location>
        <begin position="20"/>
        <end position="40"/>
    </location>
</feature>
<accession>A0ABW2FEC7</accession>
<reference evidence="3" key="1">
    <citation type="journal article" date="2019" name="Int. J. Syst. Evol. Microbiol.">
        <title>The Global Catalogue of Microorganisms (GCM) 10K type strain sequencing project: providing services to taxonomists for standard genome sequencing and annotation.</title>
        <authorList>
            <consortium name="The Broad Institute Genomics Platform"/>
            <consortium name="The Broad Institute Genome Sequencing Center for Infectious Disease"/>
            <person name="Wu L."/>
            <person name="Ma J."/>
        </authorList>
    </citation>
    <scope>NUCLEOTIDE SEQUENCE [LARGE SCALE GENOMIC DNA]</scope>
    <source>
        <strain evidence="3">KCTC 12907</strain>
    </source>
</reference>
<proteinExistence type="predicted"/>
<evidence type="ECO:0008006" key="4">
    <source>
        <dbReference type="Google" id="ProtNLM"/>
    </source>
</evidence>
<protein>
    <recommendedName>
        <fullName evidence="4">ABC-2 type transport system permease protein</fullName>
    </recommendedName>
</protein>
<dbReference type="RefSeq" id="WP_378050789.1">
    <property type="nucleotide sequence ID" value="NZ_JBHMDN010000029.1"/>
</dbReference>
<keyword evidence="1" id="KW-1133">Transmembrane helix</keyword>
<dbReference type="EMBL" id="JBHTAI010000017">
    <property type="protein sequence ID" value="MFC7151597.1"/>
    <property type="molecule type" value="Genomic_DNA"/>
</dbReference>
<keyword evidence="1" id="KW-0812">Transmembrane</keyword>
<feature type="transmembrane region" description="Helical" evidence="1">
    <location>
        <begin position="102"/>
        <end position="127"/>
    </location>
</feature>